<gene>
    <name evidence="2" type="ORF">FRX48_01860</name>
</gene>
<dbReference type="Proteomes" id="UP000324767">
    <property type="component" value="Unassembled WGS sequence"/>
</dbReference>
<dbReference type="OrthoDB" id="510958at2759"/>
<sequence length="239" mass="25914">MSRRGTITTYAQRPRGLAGSTFDNPDIVHGAVCFVSLSLERQSAEHRQTTGKRPSRGPGDMAPQRIRAIPEDSRSEASSTKDKQVGAASIPTAVKGRRTAILNGASGSNLRDVTAAPVAATPSNGMTGAPDTAGGINWSGLDTSLLHAYRHAFRLNTPSAFSSPSNHMILSKVGIGRYSPTMAQHKDRRRVSKEHLALAVRKDFNAAVAPEQEIVTAFLYSIRHQDTRFRMRFPPSRPK</sequence>
<accession>A0A5M8Q1U5</accession>
<reference evidence="2 3" key="1">
    <citation type="submission" date="2019-09" db="EMBL/GenBank/DDBJ databases">
        <title>The hologenome of the rock-dwelling lichen Lasallia pustulata.</title>
        <authorList>
            <person name="Greshake Tzovaras B."/>
            <person name="Segers F."/>
            <person name="Bicker A."/>
            <person name="Dal Grande F."/>
            <person name="Otte J."/>
            <person name="Hankeln T."/>
            <person name="Schmitt I."/>
            <person name="Ebersberger I."/>
        </authorList>
    </citation>
    <scope>NUCLEOTIDE SEQUENCE [LARGE SCALE GENOMIC DNA]</scope>
    <source>
        <strain evidence="2">A1-1</strain>
    </source>
</reference>
<dbReference type="InterPro" id="IPR038291">
    <property type="entry name" value="SAP30_C_sf"/>
</dbReference>
<name>A0A5M8Q1U5_9LECA</name>
<feature type="region of interest" description="Disordered" evidence="1">
    <location>
        <begin position="41"/>
        <end position="63"/>
    </location>
</feature>
<protein>
    <recommendedName>
        <fullName evidence="4">Histone deacetylase complex subunit SAP30 Sin3 binding domain-containing protein</fullName>
    </recommendedName>
</protein>
<comment type="caution">
    <text evidence="2">The sequence shown here is derived from an EMBL/GenBank/DDBJ whole genome shotgun (WGS) entry which is preliminary data.</text>
</comment>
<evidence type="ECO:0000313" key="3">
    <source>
        <dbReference type="Proteomes" id="UP000324767"/>
    </source>
</evidence>
<dbReference type="Gene3D" id="6.10.160.20">
    <property type="match status" value="1"/>
</dbReference>
<organism evidence="2 3">
    <name type="scientific">Lasallia pustulata</name>
    <dbReference type="NCBI Taxonomy" id="136370"/>
    <lineage>
        <taxon>Eukaryota</taxon>
        <taxon>Fungi</taxon>
        <taxon>Dikarya</taxon>
        <taxon>Ascomycota</taxon>
        <taxon>Pezizomycotina</taxon>
        <taxon>Lecanoromycetes</taxon>
        <taxon>OSLEUM clade</taxon>
        <taxon>Umbilicariomycetidae</taxon>
        <taxon>Umbilicariales</taxon>
        <taxon>Umbilicariaceae</taxon>
        <taxon>Lasallia</taxon>
    </lineage>
</organism>
<proteinExistence type="predicted"/>
<evidence type="ECO:0008006" key="4">
    <source>
        <dbReference type="Google" id="ProtNLM"/>
    </source>
</evidence>
<evidence type="ECO:0000256" key="1">
    <source>
        <dbReference type="SAM" id="MobiDB-lite"/>
    </source>
</evidence>
<evidence type="ECO:0000313" key="2">
    <source>
        <dbReference type="EMBL" id="KAA6415108.1"/>
    </source>
</evidence>
<dbReference type="AlphaFoldDB" id="A0A5M8Q1U5"/>
<dbReference type="EMBL" id="VXIT01000002">
    <property type="protein sequence ID" value="KAA6415108.1"/>
    <property type="molecule type" value="Genomic_DNA"/>
</dbReference>